<dbReference type="InterPro" id="IPR000531">
    <property type="entry name" value="Beta-barrel_TonB"/>
</dbReference>
<dbReference type="OrthoDB" id="1109239at2"/>
<keyword evidence="6 8" id="KW-0472">Membrane</keyword>
<dbReference type="Pfam" id="PF07715">
    <property type="entry name" value="Plug"/>
    <property type="match status" value="1"/>
</dbReference>
<comment type="subcellular location">
    <subcellularLocation>
        <location evidence="1 8">Cell outer membrane</location>
        <topology evidence="1 8">Multi-pass membrane protein</topology>
    </subcellularLocation>
</comment>
<dbReference type="GO" id="GO:0044718">
    <property type="term" value="P:siderophore transmembrane transport"/>
    <property type="evidence" value="ECO:0007669"/>
    <property type="project" value="TreeGrafter"/>
</dbReference>
<dbReference type="Gene3D" id="2.40.170.20">
    <property type="entry name" value="TonB-dependent receptor, beta-barrel domain"/>
    <property type="match status" value="1"/>
</dbReference>
<keyword evidence="4 8" id="KW-0812">Transmembrane</keyword>
<evidence type="ECO:0000313" key="14">
    <source>
        <dbReference type="Proteomes" id="UP000305517"/>
    </source>
</evidence>
<evidence type="ECO:0000256" key="5">
    <source>
        <dbReference type="ARBA" id="ARBA00023077"/>
    </source>
</evidence>
<evidence type="ECO:0000256" key="3">
    <source>
        <dbReference type="ARBA" id="ARBA00022452"/>
    </source>
</evidence>
<dbReference type="PROSITE" id="PS52016">
    <property type="entry name" value="TONB_DEPENDENT_REC_3"/>
    <property type="match status" value="1"/>
</dbReference>
<evidence type="ECO:0000256" key="2">
    <source>
        <dbReference type="ARBA" id="ARBA00022448"/>
    </source>
</evidence>
<name>A0A5R8WVI8_9BACT</name>
<dbReference type="SUPFAM" id="SSF49464">
    <property type="entry name" value="Carboxypeptidase regulatory domain-like"/>
    <property type="match status" value="1"/>
</dbReference>
<keyword evidence="14" id="KW-1185">Reference proteome</keyword>
<dbReference type="InterPro" id="IPR012910">
    <property type="entry name" value="Plug_dom"/>
</dbReference>
<dbReference type="InterPro" id="IPR036942">
    <property type="entry name" value="Beta-barrel_TonB_sf"/>
</dbReference>
<feature type="domain" description="TonB-dependent receptor-like beta-barrel" evidence="11">
    <location>
        <begin position="364"/>
        <end position="735"/>
    </location>
</feature>
<feature type="region of interest" description="Disordered" evidence="10">
    <location>
        <begin position="89"/>
        <end position="116"/>
    </location>
</feature>
<dbReference type="AlphaFoldDB" id="A0A5R8WVI8"/>
<keyword evidence="5 9" id="KW-0798">TonB box</keyword>
<dbReference type="PANTHER" id="PTHR30069">
    <property type="entry name" value="TONB-DEPENDENT OUTER MEMBRANE RECEPTOR"/>
    <property type="match status" value="1"/>
</dbReference>
<evidence type="ECO:0000256" key="10">
    <source>
        <dbReference type="SAM" id="MobiDB-lite"/>
    </source>
</evidence>
<keyword evidence="13" id="KW-0675">Receptor</keyword>
<reference evidence="13 14" key="1">
    <citation type="submission" date="2019-05" db="EMBL/GenBank/DDBJ databases">
        <title>Hymenobacter edaphi sp. nov., isolated from abandoned arsenic-contaminated farmland soil.</title>
        <authorList>
            <person name="Nie L."/>
        </authorList>
    </citation>
    <scope>NUCLEOTIDE SEQUENCE [LARGE SCALE GENOMIC DNA]</scope>
    <source>
        <strain evidence="13 14">1-3-3-8</strain>
    </source>
</reference>
<evidence type="ECO:0000256" key="1">
    <source>
        <dbReference type="ARBA" id="ARBA00004571"/>
    </source>
</evidence>
<evidence type="ECO:0000259" key="11">
    <source>
        <dbReference type="Pfam" id="PF00593"/>
    </source>
</evidence>
<comment type="caution">
    <text evidence="13">The sequence shown here is derived from an EMBL/GenBank/DDBJ whole genome shotgun (WGS) entry which is preliminary data.</text>
</comment>
<dbReference type="InterPro" id="IPR037066">
    <property type="entry name" value="Plug_dom_sf"/>
</dbReference>
<evidence type="ECO:0000256" key="4">
    <source>
        <dbReference type="ARBA" id="ARBA00022692"/>
    </source>
</evidence>
<dbReference type="Pfam" id="PF00593">
    <property type="entry name" value="TonB_dep_Rec_b-barrel"/>
    <property type="match status" value="1"/>
</dbReference>
<feature type="domain" description="TonB-dependent receptor plug" evidence="12">
    <location>
        <begin position="166"/>
        <end position="274"/>
    </location>
</feature>
<keyword evidence="7 8" id="KW-0998">Cell outer membrane</keyword>
<dbReference type="EMBL" id="VAJM01000001">
    <property type="protein sequence ID" value="TLM96489.1"/>
    <property type="molecule type" value="Genomic_DNA"/>
</dbReference>
<accession>A0A5R8WVI8</accession>
<organism evidence="13 14">
    <name type="scientific">Hymenobacter jeollabukensis</name>
    <dbReference type="NCBI Taxonomy" id="2025313"/>
    <lineage>
        <taxon>Bacteria</taxon>
        <taxon>Pseudomonadati</taxon>
        <taxon>Bacteroidota</taxon>
        <taxon>Cytophagia</taxon>
        <taxon>Cytophagales</taxon>
        <taxon>Hymenobacteraceae</taxon>
        <taxon>Hymenobacter</taxon>
    </lineage>
</organism>
<dbReference type="InterPro" id="IPR039426">
    <property type="entry name" value="TonB-dep_rcpt-like"/>
</dbReference>
<dbReference type="Pfam" id="PF13715">
    <property type="entry name" value="CarbopepD_reg_2"/>
    <property type="match status" value="1"/>
</dbReference>
<dbReference type="Proteomes" id="UP000305517">
    <property type="component" value="Unassembled WGS sequence"/>
</dbReference>
<evidence type="ECO:0000256" key="8">
    <source>
        <dbReference type="PROSITE-ProRule" id="PRU01360"/>
    </source>
</evidence>
<evidence type="ECO:0000256" key="9">
    <source>
        <dbReference type="RuleBase" id="RU003357"/>
    </source>
</evidence>
<evidence type="ECO:0000256" key="7">
    <source>
        <dbReference type="ARBA" id="ARBA00023237"/>
    </source>
</evidence>
<keyword evidence="3 8" id="KW-1134">Transmembrane beta strand</keyword>
<dbReference type="PANTHER" id="PTHR30069:SF57">
    <property type="entry name" value="TONB-DEPENDENT RECEPTOR"/>
    <property type="match status" value="1"/>
</dbReference>
<comment type="similarity">
    <text evidence="8 9">Belongs to the TonB-dependent receptor family.</text>
</comment>
<dbReference type="Gene3D" id="2.170.130.10">
    <property type="entry name" value="TonB-dependent receptor, plug domain"/>
    <property type="match status" value="1"/>
</dbReference>
<evidence type="ECO:0000256" key="6">
    <source>
        <dbReference type="ARBA" id="ARBA00023136"/>
    </source>
</evidence>
<feature type="compositionally biased region" description="Polar residues" evidence="10">
    <location>
        <begin position="96"/>
        <end position="105"/>
    </location>
</feature>
<protein>
    <submittedName>
        <fullName evidence="13">TonB-dependent receptor</fullName>
    </submittedName>
</protein>
<proteinExistence type="inferred from homology"/>
<keyword evidence="2 8" id="KW-0813">Transport</keyword>
<gene>
    <name evidence="13" type="ORF">FDY95_00370</name>
</gene>
<dbReference type="GO" id="GO:0015344">
    <property type="term" value="F:siderophore uptake transmembrane transporter activity"/>
    <property type="evidence" value="ECO:0007669"/>
    <property type="project" value="TreeGrafter"/>
</dbReference>
<dbReference type="GO" id="GO:0009279">
    <property type="term" value="C:cell outer membrane"/>
    <property type="evidence" value="ECO:0007669"/>
    <property type="project" value="UniProtKB-SubCell"/>
</dbReference>
<evidence type="ECO:0000313" key="13">
    <source>
        <dbReference type="EMBL" id="TLM96489.1"/>
    </source>
</evidence>
<dbReference type="SUPFAM" id="SSF56935">
    <property type="entry name" value="Porins"/>
    <property type="match status" value="1"/>
</dbReference>
<sequence length="780" mass="84999">MPPTPSAPATALRFATDLLQNCLVVLHRYPFVHAMLFRPPLVRHFLTGPAARGWFTGAGLLLTAGAVHAQTAAVRVSVRDSLTREPLVGASVGIPGSSTGGQTDASGTVTLTPPPPPGSVLTVMALGYRTQQLRLSGAGTVAVLLAPAAEQIAEVVVTATRTNSRLEDAPTRVEVLGEEEMREENGIKPGNIASLLGDIAGTQIQPTSPTTGNADLRIQGLQGRYSQILRDGLPLLGGYAGGFGILQIPPLDLRQIELIKGSSSTLYGGGAIAGLVNLVSKSPTRGTPQYAVTLNQSTLRESNVNGFAAARNRRLGYTLYGGFTRQQAVDVDGDGFVDVPRLRNLTVHPRLFWYPGAHSQLVVGYTGTEESRRGGDAQRLQRGAAAGLDHQYFVTNLLQRHSFDAIYTQDSLAGGSLTVKGTASTFSRRVRTNTVAFDARQLSYFGEANYLRRLGAHHTLVSGLSLSGEQLRPDAASFTPLLGRYSYATLGAFAQDDWQVLTPLSLQAGLRLDHHNRYGNFLLPRLALLYKAKPALTFRLNGGAGYRAPVPYVNELDERDYPRVLPLTDQKAERSVGVNGDVNWSHGFASGLHLTLNQGFFYTRLNHPSTLEPDATNPLTLLRWRSQARPVVSQGLETYLRLEADETELYLGYVLTDARRHYDAVNPHVELAARHKLATVLVREFSEHWGAGIEASYTGRQYLDTGETTPGYPLVAALVRYRTGPWTVVLNGENLLDYRQTRREAVVLPPLDNPLFRPLWAPVEGRVVNLSVNWRFQAKR</sequence>
<dbReference type="InterPro" id="IPR008969">
    <property type="entry name" value="CarboxyPept-like_regulatory"/>
</dbReference>
<evidence type="ECO:0000259" key="12">
    <source>
        <dbReference type="Pfam" id="PF07715"/>
    </source>
</evidence>